<dbReference type="KEGG" id="bcop:JD108_00930"/>
<dbReference type="EMBL" id="CP066308">
    <property type="protein sequence ID" value="QQE74603.1"/>
    <property type="molecule type" value="Genomic_DNA"/>
</dbReference>
<sequence length="58" mass="6606">MTWASNYLARFVKEEDGVTIVEMVIIIAVVLILLVPTLKNLGETENERLKEIETMISK</sequence>
<accession>A0A7T5EL52</accession>
<reference evidence="3" key="2">
    <citation type="submission" date="2021-04" db="EMBL/GenBank/DDBJ databases">
        <title>Brevibacillus composti FJAT-54423, complete genome.</title>
        <authorList>
            <person name="Tang R."/>
        </authorList>
    </citation>
    <scope>NUCLEOTIDE SEQUENCE</scope>
    <source>
        <strain evidence="3">FJAT-54424</strain>
    </source>
</reference>
<evidence type="ECO:0000313" key="4">
    <source>
        <dbReference type="Proteomes" id="UP000595847"/>
    </source>
</evidence>
<keyword evidence="1" id="KW-0812">Transmembrane</keyword>
<evidence type="ECO:0000313" key="3">
    <source>
        <dbReference type="EMBL" id="QUO41686.1"/>
    </source>
</evidence>
<proteinExistence type="predicted"/>
<gene>
    <name evidence="2" type="ORF">JD108_00930</name>
    <name evidence="3" type="ORF">KDJ56_00930</name>
</gene>
<dbReference type="EMBL" id="CP073708">
    <property type="protein sequence ID" value="QUO41686.1"/>
    <property type="molecule type" value="Genomic_DNA"/>
</dbReference>
<keyword evidence="1" id="KW-1133">Transmembrane helix</keyword>
<dbReference type="Proteomes" id="UP000595847">
    <property type="component" value="Chromosome"/>
</dbReference>
<dbReference type="Proteomes" id="UP000677234">
    <property type="component" value="Chromosome"/>
</dbReference>
<dbReference type="RefSeq" id="WP_198828179.1">
    <property type="nucleotide sequence ID" value="NZ_CP066308.1"/>
</dbReference>
<organism evidence="2 4">
    <name type="scientific">Brevibacillus composti</name>
    <dbReference type="NCBI Taxonomy" id="2796470"/>
    <lineage>
        <taxon>Bacteria</taxon>
        <taxon>Bacillati</taxon>
        <taxon>Bacillota</taxon>
        <taxon>Bacilli</taxon>
        <taxon>Bacillales</taxon>
        <taxon>Paenibacillaceae</taxon>
        <taxon>Brevibacillus</taxon>
    </lineage>
</organism>
<protein>
    <submittedName>
        <fullName evidence="2">Pilus assembly protein</fullName>
    </submittedName>
</protein>
<keyword evidence="5" id="KW-1185">Reference proteome</keyword>
<evidence type="ECO:0000313" key="5">
    <source>
        <dbReference type="Proteomes" id="UP000677234"/>
    </source>
</evidence>
<evidence type="ECO:0000256" key="1">
    <source>
        <dbReference type="SAM" id="Phobius"/>
    </source>
</evidence>
<name>A0A7T5EL52_9BACL</name>
<reference evidence="2 4" key="1">
    <citation type="submission" date="2020-12" db="EMBL/GenBank/DDBJ databases">
        <title>strain FJAT-54423T represents a novel species of the genus Brevibacillus.</title>
        <authorList>
            <person name="Tang R."/>
        </authorList>
    </citation>
    <scope>NUCLEOTIDE SEQUENCE [LARGE SCALE GENOMIC DNA]</scope>
    <source>
        <strain evidence="2 4">FJAT-54423</strain>
    </source>
</reference>
<evidence type="ECO:0000313" key="2">
    <source>
        <dbReference type="EMBL" id="QQE74603.1"/>
    </source>
</evidence>
<keyword evidence="1" id="KW-0472">Membrane</keyword>
<feature type="transmembrane region" description="Helical" evidence="1">
    <location>
        <begin position="20"/>
        <end position="38"/>
    </location>
</feature>
<dbReference type="AlphaFoldDB" id="A0A7T5EL52"/>